<dbReference type="AlphaFoldDB" id="A0A445ETN4"/>
<protein>
    <submittedName>
        <fullName evidence="1">Uncharacterized protein</fullName>
    </submittedName>
</protein>
<comment type="caution">
    <text evidence="1">The sequence shown here is derived from an EMBL/GenBank/DDBJ whole genome shotgun (WGS) entry which is preliminary data.</text>
</comment>
<dbReference type="Proteomes" id="UP000289738">
    <property type="component" value="Chromosome A01"/>
</dbReference>
<sequence>MELDADGQGRDNESNLFVRFLGQAHIYNLRGQYFYPNKRKAEILLANPSDIPPVEWIAFVDYYMDPKTKKQCLQNARNREKLIVSHVGGSKSSVRKETQMEKKLGRPVCRSEVIVSTLLKKDGSYVQHVPQDQKRAATEGIHSKVLAYTDDAIGKVCGFENGKRVHGFSNATCPSGFGKSKCIFGVINCGGSSSTSQWHVTDLERQFQEDKDQVATL</sequence>
<keyword evidence="2" id="KW-1185">Reference proteome</keyword>
<evidence type="ECO:0000313" key="2">
    <source>
        <dbReference type="Proteomes" id="UP000289738"/>
    </source>
</evidence>
<dbReference type="EMBL" id="SDMP01000001">
    <property type="protein sequence ID" value="RYR78687.1"/>
    <property type="molecule type" value="Genomic_DNA"/>
</dbReference>
<proteinExistence type="predicted"/>
<dbReference type="Pfam" id="PF03004">
    <property type="entry name" value="Transposase_24"/>
    <property type="match status" value="1"/>
</dbReference>
<name>A0A445ETN4_ARAHY</name>
<organism evidence="1 2">
    <name type="scientific">Arachis hypogaea</name>
    <name type="common">Peanut</name>
    <dbReference type="NCBI Taxonomy" id="3818"/>
    <lineage>
        <taxon>Eukaryota</taxon>
        <taxon>Viridiplantae</taxon>
        <taxon>Streptophyta</taxon>
        <taxon>Embryophyta</taxon>
        <taxon>Tracheophyta</taxon>
        <taxon>Spermatophyta</taxon>
        <taxon>Magnoliopsida</taxon>
        <taxon>eudicotyledons</taxon>
        <taxon>Gunneridae</taxon>
        <taxon>Pentapetalae</taxon>
        <taxon>rosids</taxon>
        <taxon>fabids</taxon>
        <taxon>Fabales</taxon>
        <taxon>Fabaceae</taxon>
        <taxon>Papilionoideae</taxon>
        <taxon>50 kb inversion clade</taxon>
        <taxon>dalbergioids sensu lato</taxon>
        <taxon>Dalbergieae</taxon>
        <taxon>Pterocarpus clade</taxon>
        <taxon>Arachis</taxon>
    </lineage>
</organism>
<reference evidence="1 2" key="1">
    <citation type="submission" date="2019-01" db="EMBL/GenBank/DDBJ databases">
        <title>Sequencing of cultivated peanut Arachis hypogaea provides insights into genome evolution and oil improvement.</title>
        <authorList>
            <person name="Chen X."/>
        </authorList>
    </citation>
    <scope>NUCLEOTIDE SEQUENCE [LARGE SCALE GENOMIC DNA]</scope>
    <source>
        <strain evidence="2">cv. Fuhuasheng</strain>
        <tissue evidence="1">Leaves</tissue>
    </source>
</reference>
<gene>
    <name evidence="1" type="ORF">Ahy_A01g003536</name>
</gene>
<accession>A0A445ETN4</accession>
<evidence type="ECO:0000313" key="1">
    <source>
        <dbReference type="EMBL" id="RYR78687.1"/>
    </source>
</evidence>
<dbReference type="InterPro" id="IPR004252">
    <property type="entry name" value="Probable_transposase_24"/>
</dbReference>